<dbReference type="KEGG" id="eli:ELI_11705"/>
<evidence type="ECO:0000313" key="3">
    <source>
        <dbReference type="Proteomes" id="UP000008808"/>
    </source>
</evidence>
<dbReference type="EMBL" id="CP000157">
    <property type="protein sequence ID" value="ABC64433.1"/>
    <property type="molecule type" value="Genomic_DNA"/>
</dbReference>
<dbReference type="STRING" id="314225.ELI_11705"/>
<dbReference type="Proteomes" id="UP000008808">
    <property type="component" value="Chromosome"/>
</dbReference>
<dbReference type="InterPro" id="IPR056079">
    <property type="entry name" value="DUF7662"/>
</dbReference>
<dbReference type="Pfam" id="PF24698">
    <property type="entry name" value="DUF7662"/>
    <property type="match status" value="1"/>
</dbReference>
<organism evidence="2 3">
    <name type="scientific">Erythrobacter litoralis (strain HTCC2594)</name>
    <dbReference type="NCBI Taxonomy" id="314225"/>
    <lineage>
        <taxon>Bacteria</taxon>
        <taxon>Pseudomonadati</taxon>
        <taxon>Pseudomonadota</taxon>
        <taxon>Alphaproteobacteria</taxon>
        <taxon>Sphingomonadales</taxon>
        <taxon>Erythrobacteraceae</taxon>
        <taxon>Erythrobacter/Porphyrobacter group</taxon>
        <taxon>Erythrobacter</taxon>
    </lineage>
</organism>
<reference evidence="3" key="1">
    <citation type="journal article" date="2009" name="J. Bacteriol.">
        <title>Complete genome sequence of Erythrobacter litoralis HTCC2594.</title>
        <authorList>
            <person name="Oh H.M."/>
            <person name="Giovannoni S.J."/>
            <person name="Ferriera S."/>
            <person name="Johnson J."/>
            <person name="Cho J.C."/>
        </authorList>
    </citation>
    <scope>NUCLEOTIDE SEQUENCE [LARGE SCALE GENOMIC DNA]</scope>
    <source>
        <strain evidence="3">HTCC2594</strain>
    </source>
</reference>
<protein>
    <recommendedName>
        <fullName evidence="1">DUF7662 domain-containing protein</fullName>
    </recommendedName>
</protein>
<feature type="domain" description="DUF7662" evidence="1">
    <location>
        <begin position="10"/>
        <end position="86"/>
    </location>
</feature>
<evidence type="ECO:0000259" key="1">
    <source>
        <dbReference type="Pfam" id="PF24698"/>
    </source>
</evidence>
<dbReference type="HOGENOM" id="CLU_1967186_0_0_5"/>
<name>Q2N7A8_ERYLH</name>
<proteinExistence type="predicted"/>
<accession>Q2N7A8</accession>
<evidence type="ECO:0000313" key="2">
    <source>
        <dbReference type="EMBL" id="ABC64433.1"/>
    </source>
</evidence>
<dbReference type="AlphaFoldDB" id="Q2N7A8"/>
<dbReference type="eggNOG" id="COG2944">
    <property type="taxonomic scope" value="Bacteria"/>
</dbReference>
<gene>
    <name evidence="2" type="ordered locus">ELI_11705</name>
</gene>
<keyword evidence="3" id="KW-1185">Reference proteome</keyword>
<sequence>MQEDQAMSKYQMLTQFLDEHRDDKVCMSFVSISELVEGGLPDSAFKHRPWWANRKDGSGSQNLAWQSVGWETKDVNMELDEVTFVRVSDPSPAKSATGAALSIAEAKAGLAANFGVPEDAIEIHIRG</sequence>